<keyword evidence="7" id="KW-1185">Reference proteome</keyword>
<evidence type="ECO:0000256" key="2">
    <source>
        <dbReference type="ARBA" id="ARBA00022679"/>
    </source>
</evidence>
<dbReference type="KEGG" id="goe:100906086"/>
<dbReference type="Pfam" id="PF00069">
    <property type="entry name" value="Pkinase"/>
    <property type="match status" value="1"/>
</dbReference>
<keyword evidence="5" id="KW-0067">ATP-binding</keyword>
<dbReference type="InterPro" id="IPR011009">
    <property type="entry name" value="Kinase-like_dom_sf"/>
</dbReference>
<dbReference type="GO" id="GO:0005524">
    <property type="term" value="F:ATP binding"/>
    <property type="evidence" value="ECO:0007669"/>
    <property type="project" value="UniProtKB-KW"/>
</dbReference>
<name>A0AAJ6QXI7_9ACAR</name>
<protein>
    <submittedName>
        <fullName evidence="8">cAMP-dependent protein kinase catalytic subunit alpha-like</fullName>
    </submittedName>
</protein>
<accession>A0AAJ6QXI7</accession>
<feature type="domain" description="Protein kinase" evidence="6">
    <location>
        <begin position="50"/>
        <end position="313"/>
    </location>
</feature>
<keyword evidence="1" id="KW-0723">Serine/threonine-protein kinase</keyword>
<dbReference type="Gene3D" id="1.10.510.10">
    <property type="entry name" value="Transferase(Phosphotransferase) domain 1"/>
    <property type="match status" value="1"/>
</dbReference>
<evidence type="ECO:0000256" key="4">
    <source>
        <dbReference type="ARBA" id="ARBA00022777"/>
    </source>
</evidence>
<dbReference type="Proteomes" id="UP000694867">
    <property type="component" value="Unplaced"/>
</dbReference>
<keyword evidence="4" id="KW-0418">Kinase</keyword>
<dbReference type="PROSITE" id="PS50011">
    <property type="entry name" value="PROTEIN_KINASE_DOM"/>
    <property type="match status" value="1"/>
</dbReference>
<evidence type="ECO:0000256" key="3">
    <source>
        <dbReference type="ARBA" id="ARBA00022741"/>
    </source>
</evidence>
<evidence type="ECO:0000256" key="5">
    <source>
        <dbReference type="ARBA" id="ARBA00022840"/>
    </source>
</evidence>
<evidence type="ECO:0000313" key="8">
    <source>
        <dbReference type="RefSeq" id="XP_003747191.1"/>
    </source>
</evidence>
<reference evidence="8" key="1">
    <citation type="submission" date="2025-08" db="UniProtKB">
        <authorList>
            <consortium name="RefSeq"/>
        </authorList>
    </citation>
    <scope>IDENTIFICATION</scope>
</reference>
<dbReference type="AlphaFoldDB" id="A0AAJ6QXI7"/>
<proteinExistence type="predicted"/>
<evidence type="ECO:0000259" key="6">
    <source>
        <dbReference type="PROSITE" id="PS50011"/>
    </source>
</evidence>
<organism evidence="7 8">
    <name type="scientific">Galendromus occidentalis</name>
    <name type="common">western predatory mite</name>
    <dbReference type="NCBI Taxonomy" id="34638"/>
    <lineage>
        <taxon>Eukaryota</taxon>
        <taxon>Metazoa</taxon>
        <taxon>Ecdysozoa</taxon>
        <taxon>Arthropoda</taxon>
        <taxon>Chelicerata</taxon>
        <taxon>Arachnida</taxon>
        <taxon>Acari</taxon>
        <taxon>Parasitiformes</taxon>
        <taxon>Mesostigmata</taxon>
        <taxon>Gamasina</taxon>
        <taxon>Phytoseioidea</taxon>
        <taxon>Phytoseiidae</taxon>
        <taxon>Typhlodrominae</taxon>
        <taxon>Galendromus</taxon>
    </lineage>
</organism>
<dbReference type="SUPFAM" id="SSF56112">
    <property type="entry name" value="Protein kinase-like (PK-like)"/>
    <property type="match status" value="1"/>
</dbReference>
<gene>
    <name evidence="8" type="primary">LOC100906086</name>
</gene>
<dbReference type="RefSeq" id="XP_003747191.1">
    <property type="nucleotide sequence ID" value="XM_003747143.1"/>
</dbReference>
<sequence>MFEYLSYDFWFGPKLIKTRSEYKEYLAKQKEEFNKRLTNEKCPETRLKKFEFTGFIHTTLFGSLVEARRRKKDRKFFVRIEEKFEIVYQMGKLEWQMSMAQVKKIHRAVRSNFIAHLLYTIQDSKNLYLLTEHAPYGSLLHAMASNQDYFSEDDIKFCAAQIVLAFEYLHTCEILYRALSLKSVFIFADGYIKLCDFTAAKQTTKTTRSDVGIGGYRPPEVFGNRWYYTGFDWWSLGILIFHLYYEDFPFDLKGDDYDHDKRAIFKNPLEFYDEERGSTQSCDLLTGLLQKDQNNRLGVWGTGVLEVKKHPWFRDVDFLRIFSKRIRSPLKLVPLKTEPIDDLSSLIPTKEIDDKYLSRFRDF</sequence>
<dbReference type="Gene3D" id="3.30.200.20">
    <property type="entry name" value="Phosphorylase Kinase, domain 1"/>
    <property type="match status" value="1"/>
</dbReference>
<evidence type="ECO:0000313" key="7">
    <source>
        <dbReference type="Proteomes" id="UP000694867"/>
    </source>
</evidence>
<keyword evidence="3" id="KW-0547">Nucleotide-binding</keyword>
<dbReference type="GO" id="GO:0004690">
    <property type="term" value="F:cyclic nucleotide-dependent protein kinase activity"/>
    <property type="evidence" value="ECO:0007669"/>
    <property type="project" value="UniProtKB-ARBA"/>
</dbReference>
<dbReference type="InterPro" id="IPR000719">
    <property type="entry name" value="Prot_kinase_dom"/>
</dbReference>
<dbReference type="GeneID" id="100906086"/>
<dbReference type="PANTHER" id="PTHR24353">
    <property type="entry name" value="CYCLIC NUCLEOTIDE-DEPENDENT PROTEIN KINASE"/>
    <property type="match status" value="1"/>
</dbReference>
<keyword evidence="2" id="KW-0808">Transferase</keyword>
<evidence type="ECO:0000256" key="1">
    <source>
        <dbReference type="ARBA" id="ARBA00022527"/>
    </source>
</evidence>